<keyword evidence="3" id="KW-0862">Zinc</keyword>
<protein>
    <submittedName>
        <fullName evidence="5">Uncharacterized protein</fullName>
    </submittedName>
</protein>
<dbReference type="Proteomes" id="UP001221898">
    <property type="component" value="Unassembled WGS sequence"/>
</dbReference>
<accession>A0AAD7WNB1</accession>
<organism evidence="5 6">
    <name type="scientific">Aldrovandia affinis</name>
    <dbReference type="NCBI Taxonomy" id="143900"/>
    <lineage>
        <taxon>Eukaryota</taxon>
        <taxon>Metazoa</taxon>
        <taxon>Chordata</taxon>
        <taxon>Craniata</taxon>
        <taxon>Vertebrata</taxon>
        <taxon>Euteleostomi</taxon>
        <taxon>Actinopterygii</taxon>
        <taxon>Neopterygii</taxon>
        <taxon>Teleostei</taxon>
        <taxon>Notacanthiformes</taxon>
        <taxon>Halosauridae</taxon>
        <taxon>Aldrovandia</taxon>
    </lineage>
</organism>
<feature type="compositionally biased region" description="Polar residues" evidence="4">
    <location>
        <begin position="40"/>
        <end position="50"/>
    </location>
</feature>
<feature type="compositionally biased region" description="Basic and acidic residues" evidence="4">
    <location>
        <begin position="54"/>
        <end position="65"/>
    </location>
</feature>
<dbReference type="InterPro" id="IPR052445">
    <property type="entry name" value="ZnF-G_patch_domain"/>
</dbReference>
<dbReference type="PANTHER" id="PTHR17614:SF13">
    <property type="entry name" value="ZINC FINGER PROTEIN 804A"/>
    <property type="match status" value="1"/>
</dbReference>
<gene>
    <name evidence="5" type="ORF">AAFF_G00351480</name>
</gene>
<evidence type="ECO:0000313" key="5">
    <source>
        <dbReference type="EMBL" id="KAJ8403376.1"/>
    </source>
</evidence>
<comment type="caution">
    <text evidence="5">The sequence shown here is derived from an EMBL/GenBank/DDBJ whole genome shotgun (WGS) entry which is preliminary data.</text>
</comment>
<evidence type="ECO:0000256" key="2">
    <source>
        <dbReference type="ARBA" id="ARBA00022771"/>
    </source>
</evidence>
<dbReference type="PANTHER" id="PTHR17614">
    <property type="entry name" value="ZINC FINGER-CONTAINING"/>
    <property type="match status" value="1"/>
</dbReference>
<evidence type="ECO:0000256" key="1">
    <source>
        <dbReference type="ARBA" id="ARBA00022723"/>
    </source>
</evidence>
<feature type="region of interest" description="Disordered" evidence="4">
    <location>
        <begin position="40"/>
        <end position="65"/>
    </location>
</feature>
<evidence type="ECO:0000313" key="6">
    <source>
        <dbReference type="Proteomes" id="UP001221898"/>
    </source>
</evidence>
<dbReference type="GO" id="GO:0008270">
    <property type="term" value="F:zinc ion binding"/>
    <property type="evidence" value="ECO:0007669"/>
    <property type="project" value="UniProtKB-KW"/>
</dbReference>
<keyword evidence="6" id="KW-1185">Reference proteome</keyword>
<dbReference type="AlphaFoldDB" id="A0AAD7WNB1"/>
<keyword evidence="2" id="KW-0863">Zinc-finger</keyword>
<sequence length="275" mass="30454">MVKCTEWTRSPCPAELTAGCSRDGSSESPLAQHLNLKRNTNVKSVNNVKQDLSPPRRSEPEVDRLSAKDCTMPLVMEVIQRNTENAIHDKSSQLPSQSQYPNSHSGFTCQDVKLNRESFRTSNTSRSFHASQQRFQHPPSGIEKQCLLQIQGHGQILHPQPFTSKLSPVLSRPPAPIPSTLLYPIHLPPSMSSTSITIHHTILQHHTAFLQPQPPLFSQVFPLTRMPLGAEMCPPGPPSFMAPASLHPMSMTFHPLPHPGTFPTIIPPHPSIIPL</sequence>
<reference evidence="5" key="1">
    <citation type="journal article" date="2023" name="Science">
        <title>Genome structures resolve the early diversification of teleost fishes.</title>
        <authorList>
            <person name="Parey E."/>
            <person name="Louis A."/>
            <person name="Montfort J."/>
            <person name="Bouchez O."/>
            <person name="Roques C."/>
            <person name="Iampietro C."/>
            <person name="Lluch J."/>
            <person name="Castinel A."/>
            <person name="Donnadieu C."/>
            <person name="Desvignes T."/>
            <person name="Floi Bucao C."/>
            <person name="Jouanno E."/>
            <person name="Wen M."/>
            <person name="Mejri S."/>
            <person name="Dirks R."/>
            <person name="Jansen H."/>
            <person name="Henkel C."/>
            <person name="Chen W.J."/>
            <person name="Zahm M."/>
            <person name="Cabau C."/>
            <person name="Klopp C."/>
            <person name="Thompson A.W."/>
            <person name="Robinson-Rechavi M."/>
            <person name="Braasch I."/>
            <person name="Lecointre G."/>
            <person name="Bobe J."/>
            <person name="Postlethwait J.H."/>
            <person name="Berthelot C."/>
            <person name="Roest Crollius H."/>
            <person name="Guiguen Y."/>
        </authorList>
    </citation>
    <scope>NUCLEOTIDE SEQUENCE</scope>
    <source>
        <strain evidence="5">NC1722</strain>
    </source>
</reference>
<keyword evidence="1" id="KW-0479">Metal-binding</keyword>
<proteinExistence type="predicted"/>
<evidence type="ECO:0000256" key="3">
    <source>
        <dbReference type="ARBA" id="ARBA00022833"/>
    </source>
</evidence>
<name>A0AAD7WNB1_9TELE</name>
<evidence type="ECO:0000256" key="4">
    <source>
        <dbReference type="SAM" id="MobiDB-lite"/>
    </source>
</evidence>
<dbReference type="GO" id="GO:0005634">
    <property type="term" value="C:nucleus"/>
    <property type="evidence" value="ECO:0007669"/>
    <property type="project" value="TreeGrafter"/>
</dbReference>
<dbReference type="EMBL" id="JAINUG010000058">
    <property type="protein sequence ID" value="KAJ8403376.1"/>
    <property type="molecule type" value="Genomic_DNA"/>
</dbReference>